<dbReference type="PANTHER" id="PTHR38590">
    <property type="entry name" value="BLL0828 PROTEIN"/>
    <property type="match status" value="1"/>
</dbReference>
<name>A0ABM8HTM6_9BACT</name>
<protein>
    <recommendedName>
        <fullName evidence="1">DUF559 domain-containing protein</fullName>
    </recommendedName>
</protein>
<keyword evidence="3" id="KW-1185">Reference proteome</keyword>
<reference evidence="2 3" key="2">
    <citation type="journal article" date="2021" name="Int. J. Syst. Evol. Microbiol.">
        <title>Isolation and Polyphasic Characterization of Desulfuromonas versatilis sp. Nov., an Electrogenic Bacteria Capable of Versatile Metabolism Isolated from a Graphene Oxide-Reducing Enrichment Culture.</title>
        <authorList>
            <person name="Xie L."/>
            <person name="Yoshida N."/>
            <person name="Ishii S."/>
            <person name="Meng L."/>
        </authorList>
    </citation>
    <scope>NUCLEOTIDE SEQUENCE [LARGE SCALE GENOMIC DNA]</scope>
    <source>
        <strain evidence="2 3">NIT-T3</strain>
    </source>
</reference>
<feature type="domain" description="DUF559" evidence="1">
    <location>
        <begin position="9"/>
        <end position="115"/>
    </location>
</feature>
<evidence type="ECO:0000313" key="2">
    <source>
        <dbReference type="EMBL" id="BCR05673.1"/>
    </source>
</evidence>
<organism evidence="2 3">
    <name type="scientific">Desulfuromonas versatilis</name>
    <dbReference type="NCBI Taxonomy" id="2802975"/>
    <lineage>
        <taxon>Bacteria</taxon>
        <taxon>Pseudomonadati</taxon>
        <taxon>Thermodesulfobacteriota</taxon>
        <taxon>Desulfuromonadia</taxon>
        <taxon>Desulfuromonadales</taxon>
        <taxon>Desulfuromonadaceae</taxon>
        <taxon>Desulfuromonas</taxon>
    </lineage>
</organism>
<reference evidence="2 3" key="1">
    <citation type="journal article" date="2016" name="C (Basel)">
        <title>Selective Growth of and Electricity Production by Marine Exoelectrogenic Bacteria in Self-Aggregated Hydrogel of Microbially Reduced Graphene Oxide.</title>
        <authorList>
            <person name="Yoshida N."/>
            <person name="Goto Y."/>
            <person name="Miyata Y."/>
        </authorList>
    </citation>
    <scope>NUCLEOTIDE SEQUENCE [LARGE SCALE GENOMIC DNA]</scope>
    <source>
        <strain evidence="2 3">NIT-T3</strain>
    </source>
</reference>
<dbReference type="CDD" id="cd01038">
    <property type="entry name" value="Endonuclease_DUF559"/>
    <property type="match status" value="1"/>
</dbReference>
<proteinExistence type="predicted"/>
<dbReference type="Proteomes" id="UP001319827">
    <property type="component" value="Chromosome"/>
</dbReference>
<dbReference type="EMBL" id="AP024355">
    <property type="protein sequence ID" value="BCR05673.1"/>
    <property type="molecule type" value="Genomic_DNA"/>
</dbReference>
<dbReference type="InterPro" id="IPR047216">
    <property type="entry name" value="Endonuclease_DUF559_bact"/>
</dbReference>
<dbReference type="InterPro" id="IPR011335">
    <property type="entry name" value="Restrct_endonuc-II-like"/>
</dbReference>
<dbReference type="RefSeq" id="WP_221249081.1">
    <property type="nucleotide sequence ID" value="NZ_AP024355.1"/>
</dbReference>
<gene>
    <name evidence="2" type="ORF">DESUT3_27420</name>
</gene>
<dbReference type="PANTHER" id="PTHR38590:SF1">
    <property type="entry name" value="BLL0828 PROTEIN"/>
    <property type="match status" value="1"/>
</dbReference>
<sequence>MLKYNAGLKEPARDLRKNLTDAERLLWSHLRRKQLLGVQFYRQKPIARFIVDFYAPACRLVIEVDGSQHYEPDHRVKDFQRDQHLAGLGIRVLRFNNIQVLQETEGVLEAILRQMQQVIGNPP</sequence>
<dbReference type="Gene3D" id="3.40.960.10">
    <property type="entry name" value="VSR Endonuclease"/>
    <property type="match status" value="1"/>
</dbReference>
<dbReference type="SUPFAM" id="SSF52980">
    <property type="entry name" value="Restriction endonuclease-like"/>
    <property type="match status" value="1"/>
</dbReference>
<evidence type="ECO:0000259" key="1">
    <source>
        <dbReference type="Pfam" id="PF04480"/>
    </source>
</evidence>
<accession>A0ABM8HTM6</accession>
<dbReference type="Pfam" id="PF04480">
    <property type="entry name" value="DUF559"/>
    <property type="match status" value="1"/>
</dbReference>
<dbReference type="InterPro" id="IPR007569">
    <property type="entry name" value="DUF559"/>
</dbReference>
<evidence type="ECO:0000313" key="3">
    <source>
        <dbReference type="Proteomes" id="UP001319827"/>
    </source>
</evidence>